<dbReference type="InterPro" id="IPR006620">
    <property type="entry name" value="Pro_4_hyd_alph"/>
</dbReference>
<dbReference type="GO" id="GO:0005783">
    <property type="term" value="C:endoplasmic reticulum"/>
    <property type="evidence" value="ECO:0007669"/>
    <property type="project" value="TreeGrafter"/>
</dbReference>
<dbReference type="GO" id="GO:0031418">
    <property type="term" value="F:L-ascorbic acid binding"/>
    <property type="evidence" value="ECO:0007669"/>
    <property type="project" value="InterPro"/>
</dbReference>
<evidence type="ECO:0000256" key="3">
    <source>
        <dbReference type="ARBA" id="ARBA00022723"/>
    </source>
</evidence>
<evidence type="ECO:0000259" key="9">
    <source>
        <dbReference type="PROSITE" id="PS51471"/>
    </source>
</evidence>
<feature type="domain" description="Fe2OG dioxygenase" evidence="9">
    <location>
        <begin position="636"/>
        <end position="734"/>
    </location>
</feature>
<dbReference type="InterPro" id="IPR050757">
    <property type="entry name" value="Collagen_mod_GT25"/>
</dbReference>
<evidence type="ECO:0000256" key="2">
    <source>
        <dbReference type="ARBA" id="ARBA00012264"/>
    </source>
</evidence>
<evidence type="ECO:0000256" key="8">
    <source>
        <dbReference type="SAM" id="SignalP"/>
    </source>
</evidence>
<dbReference type="SUPFAM" id="SSF53448">
    <property type="entry name" value="Nucleotide-diphospho-sugar transferases"/>
    <property type="match status" value="1"/>
</dbReference>
<dbReference type="PANTHER" id="PTHR10730">
    <property type="entry name" value="PROCOLLAGEN-LYSINE,2-OXOGLUTARATE 5-DIOXYGENASE/GLYCOSYLTRANSFERASE 25 FAMILY MEMBER"/>
    <property type="match status" value="1"/>
</dbReference>
<keyword evidence="8" id="KW-0732">Signal</keyword>
<dbReference type="GO" id="GO:0005506">
    <property type="term" value="F:iron ion binding"/>
    <property type="evidence" value="ECO:0007669"/>
    <property type="project" value="InterPro"/>
</dbReference>
<name>A0A1B0B195_9MUSC</name>
<dbReference type="InterPro" id="IPR057589">
    <property type="entry name" value="GT_PLOD"/>
</dbReference>
<evidence type="ECO:0000256" key="1">
    <source>
        <dbReference type="ARBA" id="ARBA00001961"/>
    </source>
</evidence>
<dbReference type="InterPro" id="IPR029044">
    <property type="entry name" value="Nucleotide-diphossugar_trans"/>
</dbReference>
<dbReference type="EC" id="1.14.11.4" evidence="2"/>
<dbReference type="SMART" id="SM00702">
    <property type="entry name" value="P4Hc"/>
    <property type="match status" value="1"/>
</dbReference>
<evidence type="ECO:0000256" key="4">
    <source>
        <dbReference type="ARBA" id="ARBA00022964"/>
    </source>
</evidence>
<dbReference type="InterPro" id="IPR005123">
    <property type="entry name" value="Oxoglu/Fe-dep_dioxygenase_dom"/>
</dbReference>
<accession>A0A1B0B195</accession>
<evidence type="ECO:0000256" key="7">
    <source>
        <dbReference type="ARBA" id="ARBA00047930"/>
    </source>
</evidence>
<dbReference type="EnsemblMetazoa" id="GPPI015509-RA">
    <property type="protein sequence ID" value="GPPI015509-PA"/>
    <property type="gene ID" value="GPPI015509"/>
</dbReference>
<feature type="signal peptide" evidence="8">
    <location>
        <begin position="1"/>
        <end position="25"/>
    </location>
</feature>
<organism evidence="10 11">
    <name type="scientific">Glossina palpalis gambiensis</name>
    <dbReference type="NCBI Taxonomy" id="67801"/>
    <lineage>
        <taxon>Eukaryota</taxon>
        <taxon>Metazoa</taxon>
        <taxon>Ecdysozoa</taxon>
        <taxon>Arthropoda</taxon>
        <taxon>Hexapoda</taxon>
        <taxon>Insecta</taxon>
        <taxon>Pterygota</taxon>
        <taxon>Neoptera</taxon>
        <taxon>Endopterygota</taxon>
        <taxon>Diptera</taxon>
        <taxon>Brachycera</taxon>
        <taxon>Muscomorpha</taxon>
        <taxon>Hippoboscoidea</taxon>
        <taxon>Glossinidae</taxon>
        <taxon>Glossina</taxon>
    </lineage>
</organism>
<sequence length="996" mass="115278">MAINKNWKNSLRCIFLLYLTINADFNPGGKENRIVAGNNSKVVNVKTFTIADGQTDGYLRYMRSAHVYGIEVTPLAMNPKSDKRTSQVMENDRKIMNLLRDAIAPYYNQSDTLVLFTHSHDVIFTASLRDIVEKFLETEAKLLFSAEKFCWPDSDLCSRYPVVQSQASRFLNSGAFIGYAPQLYALLDDPIAYDMDYQLYFTKVFVNESQRENFGIKLDTYSAIFQNLNGAKRDIQFLIHSVTYEGSIKNIIFDTMPCIIHANGASKRQLNAFANYLVRNFDEKCLICQQLRIELQANNLPIVTLAIIADEPAPFFDKFLLKIAQLNYPKQKMHLFIYCGVRFHDSQLEVFAEAWKNEYISVKRISSTYRLDEISSRHMALNEAIDNRSDYIFFVETCVHIDEPDTLRILLTLNRQFISPVVSEPTALSSNFLTLTNEIDDIITRNIIGMWNVPYVSNIYLIKNVAFKYINYSYRGYTPDRAICESLYDAGIFLYINNEYIYGHLISMEEFDISVARPDFYNIFNNPLDWMEKYIHPNYTKQLEDNYNYLQPCPDVYQFAITTNAFCDDLIAIMEDYGKWSSGSHNDDRTPTGYEAVPTRDIHMKQVGLHDMWLHFLNTIIKPLQRKTFIGHDVDPAFAVFNIVVRYRTEEQPSLMPHDDFSTYTINMALNNVDIDFQGGGVHFLRYNCSITNNKKGWILMHPGSLSHFHEGLPITNGTRYIMISHIDAFAAESKTIIIDSSGSFVQQFAFCNISYRRYSNEAIKTDLRIYLGEQMEMNQSKYQTLHSPINLKTYESDLVNMSFQVAPGNRILGKKDLNSFTKHLSAPFAGKCTLCRKFRIKLQEHRLPVITLAIIINVPVPFFDAFLQNIERLNYPKKQMHLFIYNGAKFHDAAIKFFYKCWQNKYKSSIMISSSRQWNEPEGRQRAIEEAVQSRSDYLFLIAACVHVNDADTLRELLAYDREFLAPILKAAKANFSNFQLHTNDYNEIVNRDIM</sequence>
<dbReference type="Proteomes" id="UP000092460">
    <property type="component" value="Unassembled WGS sequence"/>
</dbReference>
<evidence type="ECO:0000256" key="6">
    <source>
        <dbReference type="ARBA" id="ARBA00023004"/>
    </source>
</evidence>
<dbReference type="GO" id="GO:0008475">
    <property type="term" value="F:procollagen-lysine 5-dioxygenase activity"/>
    <property type="evidence" value="ECO:0007669"/>
    <property type="project" value="UniProtKB-EC"/>
</dbReference>
<evidence type="ECO:0000313" key="10">
    <source>
        <dbReference type="EnsemblMetazoa" id="GPPI015509-PA"/>
    </source>
</evidence>
<reference evidence="10" key="2">
    <citation type="submission" date="2020-05" db="UniProtKB">
        <authorList>
            <consortium name="EnsemblMetazoa"/>
        </authorList>
    </citation>
    <scope>IDENTIFICATION</scope>
    <source>
        <strain evidence="10">IAEA</strain>
    </source>
</reference>
<protein>
    <recommendedName>
        <fullName evidence="2">procollagen-lysine 5-dioxygenase</fullName>
        <ecNumber evidence="2">1.14.11.4</ecNumber>
    </recommendedName>
</protein>
<dbReference type="PROSITE" id="PS51471">
    <property type="entry name" value="FE2OG_OXY"/>
    <property type="match status" value="1"/>
</dbReference>
<evidence type="ECO:0000256" key="5">
    <source>
        <dbReference type="ARBA" id="ARBA00023002"/>
    </source>
</evidence>
<comment type="cofactor">
    <cofactor evidence="1">
        <name>L-ascorbate</name>
        <dbReference type="ChEBI" id="CHEBI:38290"/>
    </cofactor>
</comment>
<proteinExistence type="predicted"/>
<keyword evidence="3" id="KW-0479">Metal-binding</keyword>
<dbReference type="Pfam" id="PF25342">
    <property type="entry name" value="GT_PLOD"/>
    <property type="match status" value="1"/>
</dbReference>
<dbReference type="PANTHER" id="PTHR10730:SF45">
    <property type="entry name" value="PROCOLLAGEN-LYSINE,2-OXOGLUTARATE 5-DIOXYGENASE"/>
    <property type="match status" value="1"/>
</dbReference>
<keyword evidence="5" id="KW-0560">Oxidoreductase</keyword>
<dbReference type="STRING" id="67801.A0A1B0B195"/>
<dbReference type="VEuPathDB" id="VectorBase:GPPI015509"/>
<evidence type="ECO:0000313" key="11">
    <source>
        <dbReference type="Proteomes" id="UP000092460"/>
    </source>
</evidence>
<dbReference type="AlphaFoldDB" id="A0A1B0B195"/>
<keyword evidence="4" id="KW-0223">Dioxygenase</keyword>
<feature type="chain" id="PRO_5008404361" description="procollagen-lysine 5-dioxygenase" evidence="8">
    <location>
        <begin position="26"/>
        <end position="996"/>
    </location>
</feature>
<keyword evidence="11" id="KW-1185">Reference proteome</keyword>
<keyword evidence="6" id="KW-0408">Iron</keyword>
<reference evidence="11" key="1">
    <citation type="submission" date="2015-01" db="EMBL/GenBank/DDBJ databases">
        <authorList>
            <person name="Aksoy S."/>
            <person name="Warren W."/>
            <person name="Wilson R.K."/>
        </authorList>
    </citation>
    <scope>NUCLEOTIDE SEQUENCE [LARGE SCALE GENOMIC DNA]</scope>
    <source>
        <strain evidence="11">IAEA</strain>
    </source>
</reference>
<dbReference type="Gene3D" id="2.60.120.620">
    <property type="entry name" value="q2cbj1_9rhob like domain"/>
    <property type="match status" value="1"/>
</dbReference>
<comment type="catalytic activity">
    <reaction evidence="7">
        <text>L-lysyl-[collagen] + 2-oxoglutarate + O2 = (5R)-5-hydroxy-L-lysyl-[collagen] + succinate + CO2</text>
        <dbReference type="Rhea" id="RHEA:16569"/>
        <dbReference type="Rhea" id="RHEA-COMP:12751"/>
        <dbReference type="Rhea" id="RHEA-COMP:12752"/>
        <dbReference type="ChEBI" id="CHEBI:15379"/>
        <dbReference type="ChEBI" id="CHEBI:16526"/>
        <dbReference type="ChEBI" id="CHEBI:16810"/>
        <dbReference type="ChEBI" id="CHEBI:29969"/>
        <dbReference type="ChEBI" id="CHEBI:30031"/>
        <dbReference type="ChEBI" id="CHEBI:133442"/>
        <dbReference type="EC" id="1.14.11.4"/>
    </reaction>
</comment>
<dbReference type="EMBL" id="JXJN01007030">
    <property type="status" value="NOT_ANNOTATED_CDS"/>
    <property type="molecule type" value="Genomic_DNA"/>
</dbReference>